<comment type="caution">
    <text evidence="1">The sequence shown here is derived from an EMBL/GenBank/DDBJ whole genome shotgun (WGS) entry which is preliminary data.</text>
</comment>
<dbReference type="AlphaFoldDB" id="A0ABD1XCL8"/>
<dbReference type="EMBL" id="JBFOLJ010000001">
    <property type="protein sequence ID" value="KAL2559547.1"/>
    <property type="molecule type" value="Genomic_DNA"/>
</dbReference>
<name>A0ABD1XCL8_9LAMI</name>
<accession>A0ABD1XCL8</accession>
<evidence type="ECO:0000313" key="1">
    <source>
        <dbReference type="EMBL" id="KAL2559547.1"/>
    </source>
</evidence>
<reference evidence="2" key="1">
    <citation type="submission" date="2024-07" db="EMBL/GenBank/DDBJ databases">
        <title>Two chromosome-level genome assemblies of Korean endemic species Abeliophyllum distichum and Forsythia ovata (Oleaceae).</title>
        <authorList>
            <person name="Jang H."/>
        </authorList>
    </citation>
    <scope>NUCLEOTIDE SEQUENCE [LARGE SCALE GENOMIC DNA]</scope>
</reference>
<proteinExistence type="predicted"/>
<dbReference type="Proteomes" id="UP001604277">
    <property type="component" value="Unassembled WGS sequence"/>
</dbReference>
<keyword evidence="2" id="KW-1185">Reference proteome</keyword>
<sequence length="106" mass="12186">MTRSSDQLILIRKRITLPEQVESSTRSVSSKLTHEWLEEAKQMVALSPSRDCDSLSRLVVSPRFATTQGSLSTSSLDKRDFWSARSLKREEEVERMLLLLKLSFRS</sequence>
<gene>
    <name evidence="1" type="ORF">Fot_04286</name>
</gene>
<evidence type="ECO:0000313" key="2">
    <source>
        <dbReference type="Proteomes" id="UP001604277"/>
    </source>
</evidence>
<organism evidence="1 2">
    <name type="scientific">Forsythia ovata</name>
    <dbReference type="NCBI Taxonomy" id="205694"/>
    <lineage>
        <taxon>Eukaryota</taxon>
        <taxon>Viridiplantae</taxon>
        <taxon>Streptophyta</taxon>
        <taxon>Embryophyta</taxon>
        <taxon>Tracheophyta</taxon>
        <taxon>Spermatophyta</taxon>
        <taxon>Magnoliopsida</taxon>
        <taxon>eudicotyledons</taxon>
        <taxon>Gunneridae</taxon>
        <taxon>Pentapetalae</taxon>
        <taxon>asterids</taxon>
        <taxon>lamiids</taxon>
        <taxon>Lamiales</taxon>
        <taxon>Oleaceae</taxon>
        <taxon>Forsythieae</taxon>
        <taxon>Forsythia</taxon>
    </lineage>
</organism>
<protein>
    <submittedName>
        <fullName evidence="1">Uncharacterized protein</fullName>
    </submittedName>
</protein>